<organism evidence="3 4">
    <name type="scientific">Chryseobacterium defluvii</name>
    <dbReference type="NCBI Taxonomy" id="160396"/>
    <lineage>
        <taxon>Bacteria</taxon>
        <taxon>Pseudomonadati</taxon>
        <taxon>Bacteroidota</taxon>
        <taxon>Flavobacteriia</taxon>
        <taxon>Flavobacteriales</taxon>
        <taxon>Weeksellaceae</taxon>
        <taxon>Chryseobacterium group</taxon>
        <taxon>Chryseobacterium</taxon>
    </lineage>
</organism>
<dbReference type="AlphaFoldDB" id="A0A840KGE9"/>
<feature type="chain" id="PRO_5032871712" description="Signal peptidase" evidence="2">
    <location>
        <begin position="25"/>
        <end position="74"/>
    </location>
</feature>
<comment type="caution">
    <text evidence="3">The sequence shown here is derived from an EMBL/GenBank/DDBJ whole genome shotgun (WGS) entry which is preliminary data.</text>
</comment>
<feature type="transmembrane region" description="Helical" evidence="1">
    <location>
        <begin position="48"/>
        <end position="66"/>
    </location>
</feature>
<keyword evidence="1" id="KW-1133">Transmembrane helix</keyword>
<keyword evidence="2" id="KW-0732">Signal</keyword>
<reference evidence="3 4" key="1">
    <citation type="submission" date="2020-08" db="EMBL/GenBank/DDBJ databases">
        <title>Functional genomics of gut bacteria from endangered species of beetles.</title>
        <authorList>
            <person name="Carlos-Shanley C."/>
        </authorList>
    </citation>
    <scope>NUCLEOTIDE SEQUENCE [LARGE SCALE GENOMIC DNA]</scope>
    <source>
        <strain evidence="3 4">S00151</strain>
    </source>
</reference>
<feature type="signal peptide" evidence="2">
    <location>
        <begin position="1"/>
        <end position="24"/>
    </location>
</feature>
<evidence type="ECO:0000313" key="4">
    <source>
        <dbReference type="Proteomes" id="UP000592180"/>
    </source>
</evidence>
<keyword evidence="1" id="KW-0472">Membrane</keyword>
<evidence type="ECO:0000256" key="2">
    <source>
        <dbReference type="SAM" id="SignalP"/>
    </source>
</evidence>
<sequence length="74" mass="8129">MKAIKTINKLVPALFLFAFSLVNAEDPPAPYAKSTGGSGTGSPASPIDMYIYIFSVVAIMFIVYYTKRYKSQKV</sequence>
<evidence type="ECO:0008006" key="5">
    <source>
        <dbReference type="Google" id="ProtNLM"/>
    </source>
</evidence>
<proteinExistence type="predicted"/>
<name>A0A840KGE9_9FLAO</name>
<keyword evidence="1" id="KW-0812">Transmembrane</keyword>
<keyword evidence="4" id="KW-1185">Reference proteome</keyword>
<accession>A0A840KGE9</accession>
<protein>
    <recommendedName>
        <fullName evidence="5">Signal peptidase</fullName>
    </recommendedName>
</protein>
<gene>
    <name evidence="3" type="ORF">HNP38_003577</name>
</gene>
<evidence type="ECO:0000313" key="3">
    <source>
        <dbReference type="EMBL" id="MBB4808236.1"/>
    </source>
</evidence>
<dbReference type="Proteomes" id="UP000592180">
    <property type="component" value="Unassembled WGS sequence"/>
</dbReference>
<dbReference type="RefSeq" id="WP_194299366.1">
    <property type="nucleotide sequence ID" value="NZ_JACHLE010000008.1"/>
</dbReference>
<evidence type="ECO:0000256" key="1">
    <source>
        <dbReference type="SAM" id="Phobius"/>
    </source>
</evidence>
<dbReference type="EMBL" id="JACHLE010000008">
    <property type="protein sequence ID" value="MBB4808236.1"/>
    <property type="molecule type" value="Genomic_DNA"/>
</dbReference>